<organism evidence="1 2">
    <name type="scientific">Araneus ventricosus</name>
    <name type="common">Orbweaver spider</name>
    <name type="synonym">Epeira ventricosa</name>
    <dbReference type="NCBI Taxonomy" id="182803"/>
    <lineage>
        <taxon>Eukaryota</taxon>
        <taxon>Metazoa</taxon>
        <taxon>Ecdysozoa</taxon>
        <taxon>Arthropoda</taxon>
        <taxon>Chelicerata</taxon>
        <taxon>Arachnida</taxon>
        <taxon>Araneae</taxon>
        <taxon>Araneomorphae</taxon>
        <taxon>Entelegynae</taxon>
        <taxon>Araneoidea</taxon>
        <taxon>Araneidae</taxon>
        <taxon>Araneus</taxon>
    </lineage>
</organism>
<evidence type="ECO:0000313" key="1">
    <source>
        <dbReference type="EMBL" id="GBM82502.1"/>
    </source>
</evidence>
<keyword evidence="2" id="KW-1185">Reference proteome</keyword>
<sequence>MLKTFVSNRVAEFQSLYFICQWRHVSSNNNPADVLSRGTDARDLRGNDFLRQGPELLLRDISDPEEYPCPNANVSDILDKLLNITNN</sequence>
<reference evidence="1 2" key="1">
    <citation type="journal article" date="2019" name="Sci. Rep.">
        <title>Orb-weaving spider Araneus ventricosus genome elucidates the spidroin gene catalogue.</title>
        <authorList>
            <person name="Kono N."/>
            <person name="Nakamura H."/>
            <person name="Ohtoshi R."/>
            <person name="Moran D.A.P."/>
            <person name="Shinohara A."/>
            <person name="Yoshida Y."/>
            <person name="Fujiwara M."/>
            <person name="Mori M."/>
            <person name="Tomita M."/>
            <person name="Arakawa K."/>
        </authorList>
    </citation>
    <scope>NUCLEOTIDE SEQUENCE [LARGE SCALE GENOMIC DNA]</scope>
</reference>
<name>A0A4Y2J041_ARAVE</name>
<dbReference type="AlphaFoldDB" id="A0A4Y2J041"/>
<comment type="caution">
    <text evidence="1">The sequence shown here is derived from an EMBL/GenBank/DDBJ whole genome shotgun (WGS) entry which is preliminary data.</text>
</comment>
<dbReference type="Proteomes" id="UP000499080">
    <property type="component" value="Unassembled WGS sequence"/>
</dbReference>
<evidence type="ECO:0000313" key="2">
    <source>
        <dbReference type="Proteomes" id="UP000499080"/>
    </source>
</evidence>
<dbReference type="EMBL" id="BGPR01003014">
    <property type="protein sequence ID" value="GBM82502.1"/>
    <property type="molecule type" value="Genomic_DNA"/>
</dbReference>
<accession>A0A4Y2J041</accession>
<protein>
    <submittedName>
        <fullName evidence="1">Uncharacterized protein</fullName>
    </submittedName>
</protein>
<proteinExistence type="predicted"/>
<gene>
    <name evidence="1" type="ORF">AVEN_202398_1</name>
</gene>
<dbReference type="OrthoDB" id="6428721at2759"/>